<keyword evidence="2 4" id="KW-0689">Ribosomal protein</keyword>
<comment type="subunit">
    <text evidence="4">Part of the 50S ribosomal subunit. Contacts protein L32.</text>
</comment>
<dbReference type="Proteomes" id="UP000318307">
    <property type="component" value="Unassembled WGS sequence"/>
</dbReference>
<evidence type="ECO:0000256" key="2">
    <source>
        <dbReference type="ARBA" id="ARBA00022980"/>
    </source>
</evidence>
<dbReference type="InterPro" id="IPR000456">
    <property type="entry name" value="Ribosomal_bL17"/>
</dbReference>
<dbReference type="GO" id="GO:0003735">
    <property type="term" value="F:structural constituent of ribosome"/>
    <property type="evidence" value="ECO:0007669"/>
    <property type="project" value="InterPro"/>
</dbReference>
<dbReference type="InterPro" id="IPR047859">
    <property type="entry name" value="Ribosomal_bL17_CS"/>
</dbReference>
<evidence type="ECO:0000256" key="3">
    <source>
        <dbReference type="ARBA" id="ARBA00023274"/>
    </source>
</evidence>
<dbReference type="Gene3D" id="3.90.1030.10">
    <property type="entry name" value="Ribosomal protein L17"/>
    <property type="match status" value="1"/>
</dbReference>
<dbReference type="OrthoDB" id="9809073at2"/>
<dbReference type="PANTHER" id="PTHR14413">
    <property type="entry name" value="RIBOSOMAL PROTEIN L17"/>
    <property type="match status" value="1"/>
</dbReference>
<evidence type="ECO:0000256" key="1">
    <source>
        <dbReference type="ARBA" id="ARBA00008777"/>
    </source>
</evidence>
<dbReference type="FunFam" id="3.90.1030.10:FF:000001">
    <property type="entry name" value="50S ribosomal protein L17"/>
    <property type="match status" value="1"/>
</dbReference>
<sequence length="129" mass="14518">MRHRKAGVKLNRTSSHRDAMFRNMVTSMIKHGRIRTTDVKAKELRRWVDKMVTLAKRGDLHARRQALSVIREKSVVHQLFAEAQDRFGHRAGGYTRIIKLGYRAGDAAPMALIEFVDPAPVAAAEAAEA</sequence>
<dbReference type="PANTHER" id="PTHR14413:SF16">
    <property type="entry name" value="LARGE RIBOSOMAL SUBUNIT PROTEIN BL17M"/>
    <property type="match status" value="1"/>
</dbReference>
<comment type="caution">
    <text evidence="6">The sequence shown here is derived from an EMBL/GenBank/DDBJ whole genome shotgun (WGS) entry which is preliminary data.</text>
</comment>
<dbReference type="InterPro" id="IPR036373">
    <property type="entry name" value="Ribosomal_bL17_sf"/>
</dbReference>
<dbReference type="PROSITE" id="PS01167">
    <property type="entry name" value="RIBOSOMAL_L17"/>
    <property type="match status" value="1"/>
</dbReference>
<dbReference type="SUPFAM" id="SSF64263">
    <property type="entry name" value="Prokaryotic ribosomal protein L17"/>
    <property type="match status" value="1"/>
</dbReference>
<dbReference type="EMBL" id="VLLC01000013">
    <property type="protein sequence ID" value="TWI71648.1"/>
    <property type="molecule type" value="Genomic_DNA"/>
</dbReference>
<name>A0A562RRH9_9BACT</name>
<dbReference type="AlphaFoldDB" id="A0A562RRH9"/>
<dbReference type="NCBIfam" id="TIGR00059">
    <property type="entry name" value="L17"/>
    <property type="match status" value="1"/>
</dbReference>
<evidence type="ECO:0000313" key="7">
    <source>
        <dbReference type="Proteomes" id="UP000318307"/>
    </source>
</evidence>
<evidence type="ECO:0000256" key="5">
    <source>
        <dbReference type="RuleBase" id="RU000660"/>
    </source>
</evidence>
<gene>
    <name evidence="4" type="primary">rplQ</name>
    <name evidence="6" type="ORF">LZ24_01921</name>
</gene>
<dbReference type="Pfam" id="PF01196">
    <property type="entry name" value="Ribosomal_L17"/>
    <property type="match status" value="1"/>
</dbReference>
<keyword evidence="3 4" id="KW-0687">Ribonucleoprotein</keyword>
<reference evidence="6 7" key="1">
    <citation type="submission" date="2019-07" db="EMBL/GenBank/DDBJ databases">
        <title>Genome sequencing of 100 strains of the haloalkaliphilic chemolithoautotrophic sulfur-oxidizing bacterium Thioalkalivibrio.</title>
        <authorList>
            <person name="Muyzer G."/>
        </authorList>
    </citation>
    <scope>NUCLEOTIDE SEQUENCE [LARGE SCALE GENOMIC DNA]</scope>
    <source>
        <strain evidence="6 7">ASO4-4</strain>
    </source>
</reference>
<comment type="similarity">
    <text evidence="1 4 5">Belongs to the bacterial ribosomal protein bL17 family.</text>
</comment>
<organism evidence="6 7">
    <name type="scientific">Desulfobotulus alkaliphilus</name>
    <dbReference type="NCBI Taxonomy" id="622671"/>
    <lineage>
        <taxon>Bacteria</taxon>
        <taxon>Pseudomonadati</taxon>
        <taxon>Thermodesulfobacteriota</taxon>
        <taxon>Desulfobacteria</taxon>
        <taxon>Desulfobacterales</taxon>
        <taxon>Desulfobacteraceae</taxon>
        <taxon>Desulfobotulus</taxon>
    </lineage>
</organism>
<proteinExistence type="inferred from homology"/>
<keyword evidence="7" id="KW-1185">Reference proteome</keyword>
<evidence type="ECO:0000313" key="6">
    <source>
        <dbReference type="EMBL" id="TWI71648.1"/>
    </source>
</evidence>
<dbReference type="GO" id="GO:0022625">
    <property type="term" value="C:cytosolic large ribosomal subunit"/>
    <property type="evidence" value="ECO:0007669"/>
    <property type="project" value="TreeGrafter"/>
</dbReference>
<dbReference type="GO" id="GO:0006412">
    <property type="term" value="P:translation"/>
    <property type="evidence" value="ECO:0007669"/>
    <property type="project" value="UniProtKB-UniRule"/>
</dbReference>
<dbReference type="HAMAP" id="MF_01368">
    <property type="entry name" value="Ribosomal_bL17"/>
    <property type="match status" value="1"/>
</dbReference>
<dbReference type="RefSeq" id="WP_139447991.1">
    <property type="nucleotide sequence ID" value="NZ_VLLC01000013.1"/>
</dbReference>
<accession>A0A562RRH9</accession>
<evidence type="ECO:0000256" key="4">
    <source>
        <dbReference type="HAMAP-Rule" id="MF_01368"/>
    </source>
</evidence>
<protein>
    <recommendedName>
        <fullName evidence="4">Large ribosomal subunit protein bL17</fullName>
    </recommendedName>
</protein>